<keyword evidence="4" id="KW-1185">Reference proteome</keyword>
<dbReference type="SUPFAM" id="SSF48371">
    <property type="entry name" value="ARM repeat"/>
    <property type="match status" value="1"/>
</dbReference>
<name>A0A8J6E338_9EUKA</name>
<dbReference type="PANTHER" id="PTHR12354">
    <property type="entry name" value="INTERFERON-RELATED DEVELOPMENTAL REGULATOR"/>
    <property type="match status" value="1"/>
</dbReference>
<sequence>MDSDFASQVRKTEWDPNWVELIGEKAPLAARQGFAGLIKFLRDNTNALEDVGRYIETISMYTAQNLRSKKPLPEALLFISVAVITLAEEASVLVVECLDSIKRLCTSKQPNLRVNAYHCLGAVAFAVLEEDQAFDSLDLLAEHAFGSKGFQATDMAVGRKAHPGYIMACLDSISLIVTSLRPSLATKFADSKAASILKYLEHGDVGVRIHTGQLLGILVQSTKSSGLKERKPMMLELIDELAEGSAKSLSKDDKKVQRATFRDLAATLTGNGPVQVKTLTVVKHMGVDGEGHQVANTVAAMKLELRTWAAIMRYDTISKLLGEGLLSHVHTQESPVHAMLDVDRCNIAGTAGESKASRLSEVERGRGLKADVRAAAMDGTLL</sequence>
<dbReference type="Pfam" id="PF05004">
    <property type="entry name" value="IFRD"/>
    <property type="match status" value="1"/>
</dbReference>
<evidence type="ECO:0000313" key="3">
    <source>
        <dbReference type="EMBL" id="KAG9395438.1"/>
    </source>
</evidence>
<dbReference type="AlphaFoldDB" id="A0A8J6E338"/>
<dbReference type="InterPro" id="IPR016024">
    <property type="entry name" value="ARM-type_fold"/>
</dbReference>
<dbReference type="OrthoDB" id="18978at2759"/>
<dbReference type="InterPro" id="IPR039777">
    <property type="entry name" value="IFRD"/>
</dbReference>
<organism evidence="3 4">
    <name type="scientific">Carpediemonas membranifera</name>
    <dbReference type="NCBI Taxonomy" id="201153"/>
    <lineage>
        <taxon>Eukaryota</taxon>
        <taxon>Metamonada</taxon>
        <taxon>Carpediemonas-like organisms</taxon>
        <taxon>Carpediemonas</taxon>
    </lineage>
</organism>
<proteinExistence type="inferred from homology"/>
<dbReference type="InterPro" id="IPR007701">
    <property type="entry name" value="Interferon-rel_develop_reg_N"/>
</dbReference>
<protein>
    <submittedName>
        <fullName evidence="3">Interferon-related developmental regulator</fullName>
    </submittedName>
</protein>
<reference evidence="3" key="1">
    <citation type="submission" date="2021-05" db="EMBL/GenBank/DDBJ databases">
        <title>A free-living protist that lacks canonical eukaryotic 1 DNA replication and segregation systems.</title>
        <authorList>
            <person name="Salas-Leiva D.E."/>
            <person name="Tromer E.C."/>
            <person name="Curtis B.A."/>
            <person name="Jerlstrom-Hultqvist J."/>
            <person name="Kolisko M."/>
            <person name="Yi Z."/>
            <person name="Salas-Leiva J.S."/>
            <person name="Gallot-Lavallee L."/>
            <person name="Kops G.J.P.L."/>
            <person name="Archibald J.M."/>
            <person name="Simpson A.G.B."/>
            <person name="Roger A.J."/>
        </authorList>
    </citation>
    <scope>NUCLEOTIDE SEQUENCE</scope>
    <source>
        <strain evidence="3">BICM</strain>
    </source>
</reference>
<evidence type="ECO:0000259" key="2">
    <source>
        <dbReference type="Pfam" id="PF05004"/>
    </source>
</evidence>
<comment type="caution">
    <text evidence="3">The sequence shown here is derived from an EMBL/GenBank/DDBJ whole genome shotgun (WGS) entry which is preliminary data.</text>
</comment>
<gene>
    <name evidence="3" type="ORF">J8273_3005</name>
</gene>
<evidence type="ECO:0000313" key="4">
    <source>
        <dbReference type="Proteomes" id="UP000717585"/>
    </source>
</evidence>
<comment type="similarity">
    <text evidence="1">Belongs to the IFRD family.</text>
</comment>
<dbReference type="Proteomes" id="UP000717585">
    <property type="component" value="Unassembled WGS sequence"/>
</dbReference>
<dbReference type="EMBL" id="JAHDYR010000011">
    <property type="protein sequence ID" value="KAG9395438.1"/>
    <property type="molecule type" value="Genomic_DNA"/>
</dbReference>
<accession>A0A8J6E338</accession>
<dbReference type="PANTHER" id="PTHR12354:SF1">
    <property type="entry name" value="INTERFERON-RELATED DEVELOPMENTAL REGULATOR 1"/>
    <property type="match status" value="1"/>
</dbReference>
<evidence type="ECO:0000256" key="1">
    <source>
        <dbReference type="ARBA" id="ARBA00008828"/>
    </source>
</evidence>
<feature type="domain" description="Interferon-related developmental regulator N-terminal" evidence="2">
    <location>
        <begin position="51"/>
        <end position="268"/>
    </location>
</feature>